<dbReference type="PANTHER" id="PTHR20842:SF0">
    <property type="entry name" value="ALPHA-ASPARTYL DIPEPTIDASE"/>
    <property type="match status" value="1"/>
</dbReference>
<keyword evidence="3" id="KW-0378">Hydrolase</keyword>
<dbReference type="InterPro" id="IPR005320">
    <property type="entry name" value="Peptidase_S51"/>
</dbReference>
<protein>
    <submittedName>
        <fullName evidence="5">Dipeptidase E</fullName>
    </submittedName>
</protein>
<gene>
    <name evidence="5" type="ORF">SAMN05444374_11261</name>
</gene>
<dbReference type="Gene3D" id="3.40.50.880">
    <property type="match status" value="1"/>
</dbReference>
<dbReference type="OrthoDB" id="3373764at2"/>
<evidence type="ECO:0000256" key="1">
    <source>
        <dbReference type="ARBA" id="ARBA00006534"/>
    </source>
</evidence>
<evidence type="ECO:0000313" key="6">
    <source>
        <dbReference type="Proteomes" id="UP000182054"/>
    </source>
</evidence>
<dbReference type="InterPro" id="IPR029062">
    <property type="entry name" value="Class_I_gatase-like"/>
</dbReference>
<dbReference type="EMBL" id="FOJN01000012">
    <property type="protein sequence ID" value="SFA58225.1"/>
    <property type="molecule type" value="Genomic_DNA"/>
</dbReference>
<dbReference type="RefSeq" id="WP_068361018.1">
    <property type="nucleotide sequence ID" value="NZ_FOJN01000012.1"/>
</dbReference>
<proteinExistence type="inferred from homology"/>
<accession>A0A1I0U2F5</accession>
<keyword evidence="4" id="KW-0720">Serine protease</keyword>
<evidence type="ECO:0000256" key="2">
    <source>
        <dbReference type="ARBA" id="ARBA00022670"/>
    </source>
</evidence>
<dbReference type="PANTHER" id="PTHR20842">
    <property type="entry name" value="PROTEASE S51 ALPHA-ASPARTYL DIPEPTIDASE"/>
    <property type="match status" value="1"/>
</dbReference>
<keyword evidence="2" id="KW-0645">Protease</keyword>
<evidence type="ECO:0000256" key="3">
    <source>
        <dbReference type="ARBA" id="ARBA00022801"/>
    </source>
</evidence>
<dbReference type="Proteomes" id="UP000182054">
    <property type="component" value="Unassembled WGS sequence"/>
</dbReference>
<reference evidence="5 6" key="1">
    <citation type="submission" date="2016-10" db="EMBL/GenBank/DDBJ databases">
        <authorList>
            <person name="de Groot N.N."/>
        </authorList>
    </citation>
    <scope>NUCLEOTIDE SEQUENCE [LARGE SCALE GENOMIC DNA]</scope>
    <source>
        <strain evidence="5 6">DSM 44908</strain>
    </source>
</reference>
<name>A0A1I0U2F5_9NOCA</name>
<evidence type="ECO:0000256" key="4">
    <source>
        <dbReference type="ARBA" id="ARBA00022825"/>
    </source>
</evidence>
<dbReference type="GO" id="GO:0008236">
    <property type="term" value="F:serine-type peptidase activity"/>
    <property type="evidence" value="ECO:0007669"/>
    <property type="project" value="UniProtKB-KW"/>
</dbReference>
<dbReference type="GO" id="GO:0006508">
    <property type="term" value="P:proteolysis"/>
    <property type="evidence" value="ECO:0007669"/>
    <property type="project" value="UniProtKB-KW"/>
</dbReference>
<dbReference type="Pfam" id="PF03575">
    <property type="entry name" value="Peptidase_S51"/>
    <property type="match status" value="1"/>
</dbReference>
<sequence>MRLFLASYRFGAHGDRLLELVGTPGRIGVIAAAADAWPVAARTAALTSDIALLTEAGFDPVEIDLRAVTPTTAEAALAGLSAVWVRGGNTFVLRHRLATSGVDHVLRERLRRDDLVYAGYSAGACVMGPSLTGVDAADPPAELGEITDDPVPQDGLGVIDDVLVPHWSTPTAPSALDPDGAARAMADACRAAGVRYRTLTDDQVFVRDGDDDRVL</sequence>
<evidence type="ECO:0000313" key="5">
    <source>
        <dbReference type="EMBL" id="SFA58225.1"/>
    </source>
</evidence>
<comment type="similarity">
    <text evidence="1">Belongs to the peptidase S51 family.</text>
</comment>
<dbReference type="GeneID" id="85486810"/>
<dbReference type="AlphaFoldDB" id="A0A1I0U2F5"/>
<organism evidence="5 6">
    <name type="scientific">Rhodococcoides kroppenstedtii</name>
    <dbReference type="NCBI Taxonomy" id="293050"/>
    <lineage>
        <taxon>Bacteria</taxon>
        <taxon>Bacillati</taxon>
        <taxon>Actinomycetota</taxon>
        <taxon>Actinomycetes</taxon>
        <taxon>Mycobacteriales</taxon>
        <taxon>Nocardiaceae</taxon>
        <taxon>Rhodococcoides</taxon>
    </lineage>
</organism>
<dbReference type="SUPFAM" id="SSF52317">
    <property type="entry name" value="Class I glutamine amidotransferase-like"/>
    <property type="match status" value="1"/>
</dbReference>